<dbReference type="PROSITE" id="PS00036">
    <property type="entry name" value="BZIP_BASIC"/>
    <property type="match status" value="1"/>
</dbReference>
<evidence type="ECO:0000256" key="5">
    <source>
        <dbReference type="SAM" id="MobiDB-lite"/>
    </source>
</evidence>
<feature type="region of interest" description="Disordered" evidence="5">
    <location>
        <begin position="222"/>
        <end position="241"/>
    </location>
</feature>
<reference evidence="8" key="1">
    <citation type="submission" date="2022-11" db="UniProtKB">
        <authorList>
            <consortium name="WormBaseParasite"/>
        </authorList>
    </citation>
    <scope>IDENTIFICATION</scope>
</reference>
<evidence type="ECO:0000313" key="8">
    <source>
        <dbReference type="WBParaSite" id="scaffold9622_cov227.g14138"/>
    </source>
</evidence>
<dbReference type="PROSITE" id="PS50217">
    <property type="entry name" value="BZIP"/>
    <property type="match status" value="1"/>
</dbReference>
<evidence type="ECO:0000256" key="1">
    <source>
        <dbReference type="ARBA" id="ARBA00023015"/>
    </source>
</evidence>
<keyword evidence="2" id="KW-0238">DNA-binding</keyword>
<dbReference type="PANTHER" id="PTHR23351">
    <property type="entry name" value="FOS TRANSCRIPTION FACTOR-RELATED"/>
    <property type="match status" value="1"/>
</dbReference>
<dbReference type="Proteomes" id="UP000887561">
    <property type="component" value="Unplaced"/>
</dbReference>
<keyword evidence="7" id="KW-1185">Reference proteome</keyword>
<evidence type="ECO:0000256" key="2">
    <source>
        <dbReference type="ARBA" id="ARBA00023125"/>
    </source>
</evidence>
<feature type="region of interest" description="Disordered" evidence="5">
    <location>
        <begin position="185"/>
        <end position="217"/>
    </location>
</feature>
<feature type="domain" description="BZIP" evidence="6">
    <location>
        <begin position="226"/>
        <end position="289"/>
    </location>
</feature>
<feature type="coiled-coil region" evidence="4">
    <location>
        <begin position="244"/>
        <end position="292"/>
    </location>
</feature>
<dbReference type="AlphaFoldDB" id="A0A915NDX1"/>
<dbReference type="GO" id="GO:0005634">
    <property type="term" value="C:nucleus"/>
    <property type="evidence" value="ECO:0007669"/>
    <property type="project" value="TreeGrafter"/>
</dbReference>
<dbReference type="PANTHER" id="PTHR23351:SF24">
    <property type="entry name" value="ACTIVATING TRANSCRIPTION FACTOR 3-RELATED"/>
    <property type="match status" value="1"/>
</dbReference>
<protein>
    <submittedName>
        <fullName evidence="8">BZIP domain-containing protein</fullName>
    </submittedName>
</protein>
<dbReference type="GO" id="GO:0000981">
    <property type="term" value="F:DNA-binding transcription factor activity, RNA polymerase II-specific"/>
    <property type="evidence" value="ECO:0007669"/>
    <property type="project" value="TreeGrafter"/>
</dbReference>
<feature type="region of interest" description="Disordered" evidence="5">
    <location>
        <begin position="1"/>
        <end position="23"/>
    </location>
</feature>
<dbReference type="GO" id="GO:0000978">
    <property type="term" value="F:RNA polymerase II cis-regulatory region sequence-specific DNA binding"/>
    <property type="evidence" value="ECO:0007669"/>
    <property type="project" value="TreeGrafter"/>
</dbReference>
<dbReference type="CDD" id="cd14692">
    <property type="entry name" value="bZIP_ATF4"/>
    <property type="match status" value="1"/>
</dbReference>
<keyword evidence="3" id="KW-0804">Transcription</keyword>
<evidence type="ECO:0000313" key="7">
    <source>
        <dbReference type="Proteomes" id="UP000887561"/>
    </source>
</evidence>
<dbReference type="InterPro" id="IPR046347">
    <property type="entry name" value="bZIP_sf"/>
</dbReference>
<proteinExistence type="predicted"/>
<evidence type="ECO:0000259" key="6">
    <source>
        <dbReference type="PROSITE" id="PS50217"/>
    </source>
</evidence>
<accession>A0A915NDX1</accession>
<dbReference type="Pfam" id="PF00170">
    <property type="entry name" value="bZIP_1"/>
    <property type="match status" value="1"/>
</dbReference>
<evidence type="ECO:0000256" key="4">
    <source>
        <dbReference type="SAM" id="Coils"/>
    </source>
</evidence>
<keyword evidence="1" id="KW-0805">Transcription regulation</keyword>
<dbReference type="SUPFAM" id="SSF57959">
    <property type="entry name" value="Leucine zipper domain"/>
    <property type="match status" value="1"/>
</dbReference>
<feature type="compositionally biased region" description="Low complexity" evidence="5">
    <location>
        <begin position="198"/>
        <end position="210"/>
    </location>
</feature>
<sequence length="422" mass="47799">MNQEHQHSLFCAPASPERSPSVLEQKPRVWRQQLGVPQRGFGSGNRADWDSSNRPVRLPRLVRRGVGGLKWRQTCGGTTNSTTTDWHFWIDDLIKQVQDEVAAEKKLFCMDRRPSTTFSDISANVGSVQQQNVFDDDEKMVNNNNCATRFESGSVVSPSLYSQSSSGCSSSSSIGNSPYSFNGTIIPSSASQKQKRPILSNSDISSNNNKLNKRAKKNSLLTLSREELAERKKQQNRVAAQRYRNRRTRTLESEKCEIDELESRNFKMREELAMLSKEIEKLRDVLMSSQQQQMFVKTTMEMDVQMMMLFCCLFDVFRYAIENKAADVCNADQFAHNPCRCCKMDCWYSISKGATHELGHMPGQAGEQEALATLRLIRACMITECSPICGTPGLMGMMKKRRRFPTPFVVEKEGAVVPLQVR</sequence>
<keyword evidence="4" id="KW-0175">Coiled coil</keyword>
<dbReference type="WBParaSite" id="scaffold9622_cov227.g14138">
    <property type="protein sequence ID" value="scaffold9622_cov227.g14138"/>
    <property type="gene ID" value="scaffold9622_cov227.g14138"/>
</dbReference>
<organism evidence="7 8">
    <name type="scientific">Meloidogyne javanica</name>
    <name type="common">Root-knot nematode worm</name>
    <dbReference type="NCBI Taxonomy" id="6303"/>
    <lineage>
        <taxon>Eukaryota</taxon>
        <taxon>Metazoa</taxon>
        <taxon>Ecdysozoa</taxon>
        <taxon>Nematoda</taxon>
        <taxon>Chromadorea</taxon>
        <taxon>Rhabditida</taxon>
        <taxon>Tylenchina</taxon>
        <taxon>Tylenchomorpha</taxon>
        <taxon>Tylenchoidea</taxon>
        <taxon>Meloidogynidae</taxon>
        <taxon>Meloidogyninae</taxon>
        <taxon>Meloidogyne</taxon>
        <taxon>Meloidogyne incognita group</taxon>
    </lineage>
</organism>
<dbReference type="SMART" id="SM00338">
    <property type="entry name" value="BRLZ"/>
    <property type="match status" value="1"/>
</dbReference>
<name>A0A915NDX1_MELJA</name>
<dbReference type="Gene3D" id="1.20.5.170">
    <property type="match status" value="1"/>
</dbReference>
<evidence type="ECO:0000256" key="3">
    <source>
        <dbReference type="ARBA" id="ARBA00023163"/>
    </source>
</evidence>
<dbReference type="InterPro" id="IPR000837">
    <property type="entry name" value="AP-1"/>
</dbReference>
<feature type="compositionally biased region" description="Basic and acidic residues" evidence="5">
    <location>
        <begin position="224"/>
        <end position="233"/>
    </location>
</feature>
<dbReference type="InterPro" id="IPR004827">
    <property type="entry name" value="bZIP"/>
</dbReference>